<organism evidence="2 3">
    <name type="scientific">Oryza sativa subsp. japonica</name>
    <name type="common">Rice</name>
    <dbReference type="NCBI Taxonomy" id="39947"/>
    <lineage>
        <taxon>Eukaryota</taxon>
        <taxon>Viridiplantae</taxon>
        <taxon>Streptophyta</taxon>
        <taxon>Embryophyta</taxon>
        <taxon>Tracheophyta</taxon>
        <taxon>Spermatophyta</taxon>
        <taxon>Magnoliopsida</taxon>
        <taxon>Liliopsida</taxon>
        <taxon>Poales</taxon>
        <taxon>Poaceae</taxon>
        <taxon>BOP clade</taxon>
        <taxon>Oryzoideae</taxon>
        <taxon>Oryzeae</taxon>
        <taxon>Oryzinae</taxon>
        <taxon>Oryza</taxon>
        <taxon>Oryza sativa</taxon>
    </lineage>
</organism>
<dbReference type="PaxDb" id="39947-A0A0P0WHD8"/>
<evidence type="ECO:0000256" key="1">
    <source>
        <dbReference type="SAM" id="MobiDB-lite"/>
    </source>
</evidence>
<reference evidence="2 3" key="2">
    <citation type="journal article" date="2013" name="Plant Cell Physiol.">
        <title>Rice Annotation Project Database (RAP-DB): an integrative and interactive database for rice genomics.</title>
        <authorList>
            <person name="Sakai H."/>
            <person name="Lee S.S."/>
            <person name="Tanaka T."/>
            <person name="Numa H."/>
            <person name="Kim J."/>
            <person name="Kawahara Y."/>
            <person name="Wakimoto H."/>
            <person name="Yang C.C."/>
            <person name="Iwamoto M."/>
            <person name="Abe T."/>
            <person name="Yamada Y."/>
            <person name="Muto A."/>
            <person name="Inokuchi H."/>
            <person name="Ikemura T."/>
            <person name="Matsumoto T."/>
            <person name="Sasaki T."/>
            <person name="Itoh T."/>
        </authorList>
    </citation>
    <scope>NUCLEOTIDE SEQUENCE [LARGE SCALE GENOMIC DNA]</scope>
    <source>
        <strain evidence="3">cv. Nipponbare</strain>
    </source>
</reference>
<dbReference type="AlphaFoldDB" id="A0A0P0WHD8"/>
<dbReference type="Gramene" id="Os05t0121750-00">
    <property type="protein sequence ID" value="Os05t0121750-00"/>
    <property type="gene ID" value="Os05g0121750"/>
</dbReference>
<feature type="region of interest" description="Disordered" evidence="1">
    <location>
        <begin position="1"/>
        <end position="41"/>
    </location>
</feature>
<accession>A0A0P0WHD8</accession>
<gene>
    <name evidence="2" type="ordered locus">Os05g0121750</name>
    <name evidence="2" type="ORF">OSNPB_050121750</name>
</gene>
<evidence type="ECO:0000313" key="2">
    <source>
        <dbReference type="EMBL" id="BAS92027.1"/>
    </source>
</evidence>
<keyword evidence="3" id="KW-1185">Reference proteome</keyword>
<dbReference type="EMBL" id="AP014961">
    <property type="protein sequence ID" value="BAS92027.1"/>
    <property type="molecule type" value="Genomic_DNA"/>
</dbReference>
<dbReference type="Proteomes" id="UP000059680">
    <property type="component" value="Chromosome 5"/>
</dbReference>
<dbReference type="OMA" id="PAFQVYF"/>
<reference evidence="3" key="1">
    <citation type="journal article" date="2005" name="Nature">
        <title>The map-based sequence of the rice genome.</title>
        <authorList>
            <consortium name="International rice genome sequencing project (IRGSP)"/>
            <person name="Matsumoto T."/>
            <person name="Wu J."/>
            <person name="Kanamori H."/>
            <person name="Katayose Y."/>
            <person name="Fujisawa M."/>
            <person name="Namiki N."/>
            <person name="Mizuno H."/>
            <person name="Yamamoto K."/>
            <person name="Antonio B.A."/>
            <person name="Baba T."/>
            <person name="Sakata K."/>
            <person name="Nagamura Y."/>
            <person name="Aoki H."/>
            <person name="Arikawa K."/>
            <person name="Arita K."/>
            <person name="Bito T."/>
            <person name="Chiden Y."/>
            <person name="Fujitsuka N."/>
            <person name="Fukunaka R."/>
            <person name="Hamada M."/>
            <person name="Harada C."/>
            <person name="Hayashi A."/>
            <person name="Hijishita S."/>
            <person name="Honda M."/>
            <person name="Hosokawa S."/>
            <person name="Ichikawa Y."/>
            <person name="Idonuma A."/>
            <person name="Iijima M."/>
            <person name="Ikeda M."/>
            <person name="Ikeno M."/>
            <person name="Ito K."/>
            <person name="Ito S."/>
            <person name="Ito T."/>
            <person name="Ito Y."/>
            <person name="Ito Y."/>
            <person name="Iwabuchi A."/>
            <person name="Kamiya K."/>
            <person name="Karasawa W."/>
            <person name="Kurita K."/>
            <person name="Katagiri S."/>
            <person name="Kikuta A."/>
            <person name="Kobayashi H."/>
            <person name="Kobayashi N."/>
            <person name="Machita K."/>
            <person name="Maehara T."/>
            <person name="Masukawa M."/>
            <person name="Mizubayashi T."/>
            <person name="Mukai Y."/>
            <person name="Nagasaki H."/>
            <person name="Nagata Y."/>
            <person name="Naito S."/>
            <person name="Nakashima M."/>
            <person name="Nakama Y."/>
            <person name="Nakamichi Y."/>
            <person name="Nakamura M."/>
            <person name="Meguro A."/>
            <person name="Negishi M."/>
            <person name="Ohta I."/>
            <person name="Ohta T."/>
            <person name="Okamoto M."/>
            <person name="Ono N."/>
            <person name="Saji S."/>
            <person name="Sakaguchi M."/>
            <person name="Sakai K."/>
            <person name="Shibata M."/>
            <person name="Shimokawa T."/>
            <person name="Song J."/>
            <person name="Takazaki Y."/>
            <person name="Terasawa K."/>
            <person name="Tsugane M."/>
            <person name="Tsuji K."/>
            <person name="Ueda S."/>
            <person name="Waki K."/>
            <person name="Yamagata H."/>
            <person name="Yamamoto M."/>
            <person name="Yamamoto S."/>
            <person name="Yamane H."/>
            <person name="Yoshiki S."/>
            <person name="Yoshihara R."/>
            <person name="Yukawa K."/>
            <person name="Zhong H."/>
            <person name="Yano M."/>
            <person name="Yuan Q."/>
            <person name="Ouyang S."/>
            <person name="Liu J."/>
            <person name="Jones K.M."/>
            <person name="Gansberger K."/>
            <person name="Moffat K."/>
            <person name="Hill J."/>
            <person name="Bera J."/>
            <person name="Fadrosh D."/>
            <person name="Jin S."/>
            <person name="Johri S."/>
            <person name="Kim M."/>
            <person name="Overton L."/>
            <person name="Reardon M."/>
            <person name="Tsitrin T."/>
            <person name="Vuong H."/>
            <person name="Weaver B."/>
            <person name="Ciecko A."/>
            <person name="Tallon L."/>
            <person name="Jackson J."/>
            <person name="Pai G."/>
            <person name="Aken S.V."/>
            <person name="Utterback T."/>
            <person name="Reidmuller S."/>
            <person name="Feldblyum T."/>
            <person name="Hsiao J."/>
            <person name="Zismann V."/>
            <person name="Iobst S."/>
            <person name="de Vazeille A.R."/>
            <person name="Buell C.R."/>
            <person name="Ying K."/>
            <person name="Li Y."/>
            <person name="Lu T."/>
            <person name="Huang Y."/>
            <person name="Zhao Q."/>
            <person name="Feng Q."/>
            <person name="Zhang L."/>
            <person name="Zhu J."/>
            <person name="Weng Q."/>
            <person name="Mu J."/>
            <person name="Lu Y."/>
            <person name="Fan D."/>
            <person name="Liu Y."/>
            <person name="Guan J."/>
            <person name="Zhang Y."/>
            <person name="Yu S."/>
            <person name="Liu X."/>
            <person name="Zhang Y."/>
            <person name="Hong G."/>
            <person name="Han B."/>
            <person name="Choisne N."/>
            <person name="Demange N."/>
            <person name="Orjeda G."/>
            <person name="Samain S."/>
            <person name="Cattolico L."/>
            <person name="Pelletier E."/>
            <person name="Couloux A."/>
            <person name="Segurens B."/>
            <person name="Wincker P."/>
            <person name="D'Hont A."/>
            <person name="Scarpelli C."/>
            <person name="Weissenbach J."/>
            <person name="Salanoubat M."/>
            <person name="Quetier F."/>
            <person name="Yu Y."/>
            <person name="Kim H.R."/>
            <person name="Rambo T."/>
            <person name="Currie J."/>
            <person name="Collura K."/>
            <person name="Luo M."/>
            <person name="Yang T."/>
            <person name="Ammiraju J.S.S."/>
            <person name="Engler F."/>
            <person name="Soderlund C."/>
            <person name="Wing R.A."/>
            <person name="Palmer L.E."/>
            <person name="de la Bastide M."/>
            <person name="Spiegel L."/>
            <person name="Nascimento L."/>
            <person name="Zutavern T."/>
            <person name="O'Shaughnessy A."/>
            <person name="Dike S."/>
            <person name="Dedhia N."/>
            <person name="Preston R."/>
            <person name="Balija V."/>
            <person name="McCombie W.R."/>
            <person name="Chow T."/>
            <person name="Chen H."/>
            <person name="Chung M."/>
            <person name="Chen C."/>
            <person name="Shaw J."/>
            <person name="Wu H."/>
            <person name="Hsiao K."/>
            <person name="Chao Y."/>
            <person name="Chu M."/>
            <person name="Cheng C."/>
            <person name="Hour A."/>
            <person name="Lee P."/>
            <person name="Lin S."/>
            <person name="Lin Y."/>
            <person name="Liou J."/>
            <person name="Liu S."/>
            <person name="Hsing Y."/>
            <person name="Raghuvanshi S."/>
            <person name="Mohanty A."/>
            <person name="Bharti A.K."/>
            <person name="Gaur A."/>
            <person name="Gupta V."/>
            <person name="Kumar D."/>
            <person name="Ravi V."/>
            <person name="Vij S."/>
            <person name="Kapur A."/>
            <person name="Khurana P."/>
            <person name="Khurana P."/>
            <person name="Khurana J.P."/>
            <person name="Tyagi A.K."/>
            <person name="Gaikwad K."/>
            <person name="Singh A."/>
            <person name="Dalal V."/>
            <person name="Srivastava S."/>
            <person name="Dixit A."/>
            <person name="Pal A.K."/>
            <person name="Ghazi I.A."/>
            <person name="Yadav M."/>
            <person name="Pandit A."/>
            <person name="Bhargava A."/>
            <person name="Sureshbabu K."/>
            <person name="Batra K."/>
            <person name="Sharma T.R."/>
            <person name="Mohapatra T."/>
            <person name="Singh N.K."/>
            <person name="Messing J."/>
            <person name="Nelson A.B."/>
            <person name="Fuks G."/>
            <person name="Kavchok S."/>
            <person name="Keizer G."/>
            <person name="Linton E."/>
            <person name="Llaca V."/>
            <person name="Song R."/>
            <person name="Tanyolac B."/>
            <person name="Young S."/>
            <person name="Ho-Il K."/>
            <person name="Hahn J.H."/>
            <person name="Sangsakoo G."/>
            <person name="Vanavichit A."/>
            <person name="de Mattos Luiz.A.T."/>
            <person name="Zimmer P.D."/>
            <person name="Malone G."/>
            <person name="Dellagostin O."/>
            <person name="de Oliveira A.C."/>
            <person name="Bevan M."/>
            <person name="Bancroft I."/>
            <person name="Minx P."/>
            <person name="Cordum H."/>
            <person name="Wilson R."/>
            <person name="Cheng Z."/>
            <person name="Jin W."/>
            <person name="Jiang J."/>
            <person name="Leong S.A."/>
            <person name="Iwama H."/>
            <person name="Gojobori T."/>
            <person name="Itoh T."/>
            <person name="Niimura Y."/>
            <person name="Fujii Y."/>
            <person name="Habara T."/>
            <person name="Sakai H."/>
            <person name="Sato Y."/>
            <person name="Wilson G."/>
            <person name="Kumar K."/>
            <person name="McCouch S."/>
            <person name="Juretic N."/>
            <person name="Hoen D."/>
            <person name="Wright S."/>
            <person name="Bruskiewich R."/>
            <person name="Bureau T."/>
            <person name="Miyao A."/>
            <person name="Hirochika H."/>
            <person name="Nishikawa T."/>
            <person name="Kadowaki K."/>
            <person name="Sugiura M."/>
            <person name="Burr B."/>
            <person name="Sasaki T."/>
        </authorList>
    </citation>
    <scope>NUCLEOTIDE SEQUENCE [LARGE SCALE GENOMIC DNA]</scope>
    <source>
        <strain evidence="3">cv. Nipponbare</strain>
    </source>
</reference>
<reference evidence="2 3" key="3">
    <citation type="journal article" date="2013" name="Rice">
        <title>Improvement of the Oryza sativa Nipponbare reference genome using next generation sequence and optical map data.</title>
        <authorList>
            <person name="Kawahara Y."/>
            <person name="de la Bastide M."/>
            <person name="Hamilton J.P."/>
            <person name="Kanamori H."/>
            <person name="McCombie W.R."/>
            <person name="Ouyang S."/>
            <person name="Schwartz D.C."/>
            <person name="Tanaka T."/>
            <person name="Wu J."/>
            <person name="Zhou S."/>
            <person name="Childs K.L."/>
            <person name="Davidson R.M."/>
            <person name="Lin H."/>
            <person name="Quesada-Ocampo L."/>
            <person name="Vaillancourt B."/>
            <person name="Sakai H."/>
            <person name="Lee S.S."/>
            <person name="Kim J."/>
            <person name="Numa H."/>
            <person name="Itoh T."/>
            <person name="Buell C.R."/>
            <person name="Matsumoto T."/>
        </authorList>
    </citation>
    <scope>NUCLEOTIDE SEQUENCE [LARGE SCALE GENOMIC DNA]</scope>
    <source>
        <strain evidence="3">cv. Nipponbare</strain>
    </source>
</reference>
<sequence length="85" mass="9255">MCIRSKASTRSNMSEPPPASVHQQKGIAGSRPSDGNEPYHPYQFKGSYGRFPVSVYPSSNDLHYLVIPNPAFQAAGDITQVTGFL</sequence>
<proteinExistence type="predicted"/>
<dbReference type="InParanoid" id="A0A0P0WHD8"/>
<protein>
    <submittedName>
        <fullName evidence="2">Os05g0121750 protein</fullName>
    </submittedName>
</protein>
<name>A0A0P0WHD8_ORYSJ</name>
<feature type="compositionally biased region" description="Polar residues" evidence="1">
    <location>
        <begin position="1"/>
        <end position="14"/>
    </location>
</feature>
<evidence type="ECO:0000313" key="3">
    <source>
        <dbReference type="Proteomes" id="UP000059680"/>
    </source>
</evidence>